<feature type="domain" description="DUF5605" evidence="3">
    <location>
        <begin position="430"/>
        <end position="506"/>
    </location>
</feature>
<dbReference type="SUPFAM" id="SSF51445">
    <property type="entry name" value="(Trans)glycosidases"/>
    <property type="match status" value="1"/>
</dbReference>
<dbReference type="HOGENOM" id="CLU_509868_0_0_11"/>
<evidence type="ECO:0000313" key="5">
    <source>
        <dbReference type="Proteomes" id="UP000003560"/>
    </source>
</evidence>
<protein>
    <recommendedName>
        <fullName evidence="6">DUF5060 domain-containing protein</fullName>
    </recommendedName>
</protein>
<dbReference type="InterPro" id="IPR032260">
    <property type="entry name" value="DUF5060"/>
</dbReference>
<dbReference type="EMBL" id="ABXJ01000012">
    <property type="protein sequence ID" value="EEA91624.1"/>
    <property type="molecule type" value="Genomic_DNA"/>
</dbReference>
<dbReference type="AlphaFoldDB" id="B6G7Z8"/>
<gene>
    <name evidence="4" type="ORF">COLSTE_00179</name>
</gene>
<dbReference type="Pfam" id="PF18310">
    <property type="entry name" value="DUF5605"/>
    <property type="match status" value="1"/>
</dbReference>
<dbReference type="InterPro" id="IPR041239">
    <property type="entry name" value="DUF5605"/>
</dbReference>
<dbReference type="PANTHER" id="PTHR37836:SF2">
    <property type="entry name" value="DUF4038 DOMAIN-CONTAINING PROTEIN"/>
    <property type="match status" value="1"/>
</dbReference>
<dbReference type="GeneID" id="98002568"/>
<dbReference type="Gene3D" id="2.60.40.10">
    <property type="entry name" value="Immunoglobulins"/>
    <property type="match status" value="1"/>
</dbReference>
<evidence type="ECO:0008006" key="6">
    <source>
        <dbReference type="Google" id="ProtNLM"/>
    </source>
</evidence>
<dbReference type="Pfam" id="PF16586">
    <property type="entry name" value="DUF5060"/>
    <property type="match status" value="1"/>
</dbReference>
<dbReference type="Proteomes" id="UP000003560">
    <property type="component" value="Unassembled WGS sequence"/>
</dbReference>
<evidence type="ECO:0000259" key="3">
    <source>
        <dbReference type="Pfam" id="PF18310"/>
    </source>
</evidence>
<reference evidence="4 5" key="2">
    <citation type="submission" date="2008-10" db="EMBL/GenBank/DDBJ databases">
        <authorList>
            <person name="Fulton L."/>
            <person name="Clifton S."/>
            <person name="Fulton B."/>
            <person name="Xu J."/>
            <person name="Minx P."/>
            <person name="Pepin K.H."/>
            <person name="Johnson M."/>
            <person name="Thiruvilangam P."/>
            <person name="Bhonagiri V."/>
            <person name="Nash W.E."/>
            <person name="Mardis E.R."/>
            <person name="Wilson R.K."/>
        </authorList>
    </citation>
    <scope>NUCLEOTIDE SEQUENCE [LARGE SCALE GENOMIC DNA]</scope>
    <source>
        <strain evidence="4 5">DSM 13279</strain>
    </source>
</reference>
<evidence type="ECO:0000259" key="2">
    <source>
        <dbReference type="Pfam" id="PF16586"/>
    </source>
</evidence>
<dbReference type="STRING" id="445975.COLSTE_00179"/>
<evidence type="ECO:0000259" key="1">
    <source>
        <dbReference type="Pfam" id="PF13204"/>
    </source>
</evidence>
<dbReference type="InterPro" id="IPR025277">
    <property type="entry name" value="Apiosidase-like_cat_dom"/>
</dbReference>
<accession>B6G7Z8</accession>
<feature type="domain" description="DUF5060" evidence="2">
    <location>
        <begin position="4"/>
        <end position="71"/>
    </location>
</feature>
<dbReference type="OrthoDB" id="127163at2"/>
<dbReference type="Gene3D" id="3.20.20.80">
    <property type="entry name" value="Glycosidases"/>
    <property type="match status" value="1"/>
</dbReference>
<dbReference type="RefSeq" id="WP_006719692.1">
    <property type="nucleotide sequence ID" value="NZ_CP085935.1"/>
</dbReference>
<proteinExistence type="predicted"/>
<dbReference type="PANTHER" id="PTHR37836">
    <property type="entry name" value="LMO1036 PROTEIN"/>
    <property type="match status" value="1"/>
</dbReference>
<feature type="domain" description="Apiosidase-like catalytic" evidence="1">
    <location>
        <begin position="114"/>
        <end position="369"/>
    </location>
</feature>
<dbReference type="Pfam" id="PF13204">
    <property type="entry name" value="Apiosidase"/>
    <property type="match status" value="1"/>
</dbReference>
<dbReference type="eggNOG" id="COG5512">
    <property type="taxonomic scope" value="Bacteria"/>
</dbReference>
<name>B6G7Z8_9ACTN</name>
<organism evidence="4 5">
    <name type="scientific">Collinsella stercoris DSM 13279</name>
    <dbReference type="NCBI Taxonomy" id="445975"/>
    <lineage>
        <taxon>Bacteria</taxon>
        <taxon>Bacillati</taxon>
        <taxon>Actinomycetota</taxon>
        <taxon>Coriobacteriia</taxon>
        <taxon>Coriobacteriales</taxon>
        <taxon>Coriobacteriaceae</taxon>
        <taxon>Collinsella</taxon>
    </lineage>
</organism>
<dbReference type="InterPro" id="IPR017853">
    <property type="entry name" value="GH"/>
</dbReference>
<dbReference type="InterPro" id="IPR013783">
    <property type="entry name" value="Ig-like_fold"/>
</dbReference>
<dbReference type="GO" id="GO:0005975">
    <property type="term" value="P:carbohydrate metabolic process"/>
    <property type="evidence" value="ECO:0007669"/>
    <property type="project" value="UniProtKB-ARBA"/>
</dbReference>
<keyword evidence="5" id="KW-1185">Reference proteome</keyword>
<reference evidence="4 5" key="1">
    <citation type="submission" date="2008-10" db="EMBL/GenBank/DDBJ databases">
        <title>Draft genome sequence of Collinsella stercoris (DSM 13279).</title>
        <authorList>
            <person name="Sudarsanam P."/>
            <person name="Ley R."/>
            <person name="Guruge J."/>
            <person name="Turnbaugh P.J."/>
            <person name="Mahowald M."/>
            <person name="Liep D."/>
            <person name="Gordon J."/>
        </authorList>
    </citation>
    <scope>NUCLEOTIDE SEQUENCE [LARGE SCALE GENOMIC DNA]</scope>
    <source>
        <strain evidence="4 5">DSM 13279</strain>
    </source>
</reference>
<comment type="caution">
    <text evidence="4">The sequence shown here is derived from an EMBL/GenBank/DDBJ whole genome shotgun (WGS) entry which is preliminary data.</text>
</comment>
<sequence>MKSVEQYKVFSVELEGTAEGNPYVDVTFGARFERADGGDAVDVPGFYKGDGTYGVNFMPGSAGAWNYATHSSDSALNGVQGSFEVTPASGDNHGRVLRARDVLPREAPFSTENDFTFAYEDGTRYLPFGTTCYAWTNQDEELQEQTLETLSHAPFNKIRMCIFPKFYDYNVEDPAMYAFEGSKGAFDHTKFYEPFWENLEKRIAQLDELGIQADIILLHPYDKPEDWGFSRMTKDEDVFYLTYAVRRLAAYKNVWWSLANEWDLLPWKPAEDWDLYARIVMANDPYGHLRSIHNCREIFDHSHPWITHVSWQRCDLQRTAECVVDLRAQYGKPVIVDEAGYEGNINWGWGNLTAEEEVRRFWEGCLRGGYVTHGETFVDRGPKLWWAHGGKLYGDSPERIAFCRSYMESLPSGMDWVPDEIGVIDGTFTWDVTCMADSMGKGTDDVLMYFGFFRPAYREFTGDEGKRYQVDVIDTWNMTVETLPQEFEGAFRIDLPSRQYMMLRVRTVKAE</sequence>
<dbReference type="Gene3D" id="2.60.40.3950">
    <property type="match status" value="1"/>
</dbReference>
<evidence type="ECO:0000313" key="4">
    <source>
        <dbReference type="EMBL" id="EEA91624.1"/>
    </source>
</evidence>